<dbReference type="Proteomes" id="UP000690515">
    <property type="component" value="Unassembled WGS sequence"/>
</dbReference>
<keyword evidence="3" id="KW-1185">Reference proteome</keyword>
<dbReference type="RefSeq" id="WP_215821483.1">
    <property type="nucleotide sequence ID" value="NZ_JAGSOY010000065.1"/>
</dbReference>
<name>A0ABS5ZGV3_9GAMM</name>
<reference evidence="2 3" key="1">
    <citation type="submission" date="2021-04" db="EMBL/GenBank/DDBJ databases">
        <authorList>
            <person name="Pira H."/>
            <person name="Risdian C."/>
            <person name="Wink J."/>
        </authorList>
    </citation>
    <scope>NUCLEOTIDE SEQUENCE [LARGE SCALE GENOMIC DNA]</scope>
    <source>
        <strain evidence="2 3">WH53</strain>
    </source>
</reference>
<comment type="caution">
    <text evidence="2">The sequence shown here is derived from an EMBL/GenBank/DDBJ whole genome shotgun (WGS) entry which is preliminary data.</text>
</comment>
<gene>
    <name evidence="2" type="ORF">KCG35_19180</name>
</gene>
<protein>
    <submittedName>
        <fullName evidence="2">Uncharacterized protein</fullName>
    </submittedName>
</protein>
<dbReference type="EMBL" id="JAGSOY010000065">
    <property type="protein sequence ID" value="MBU2713195.1"/>
    <property type="molecule type" value="Genomic_DNA"/>
</dbReference>
<evidence type="ECO:0000313" key="3">
    <source>
        <dbReference type="Proteomes" id="UP000690515"/>
    </source>
</evidence>
<organism evidence="2 3">
    <name type="scientific">Zooshikella harenae</name>
    <dbReference type="NCBI Taxonomy" id="2827238"/>
    <lineage>
        <taxon>Bacteria</taxon>
        <taxon>Pseudomonadati</taxon>
        <taxon>Pseudomonadota</taxon>
        <taxon>Gammaproteobacteria</taxon>
        <taxon>Oceanospirillales</taxon>
        <taxon>Zooshikellaceae</taxon>
        <taxon>Zooshikella</taxon>
    </lineage>
</organism>
<evidence type="ECO:0000313" key="2">
    <source>
        <dbReference type="EMBL" id="MBU2713195.1"/>
    </source>
</evidence>
<feature type="compositionally biased region" description="Polar residues" evidence="1">
    <location>
        <begin position="32"/>
        <end position="41"/>
    </location>
</feature>
<sequence>MPKKKRVGVLVVSVAIVIGAFLGLTITQSPDCPSSINSEAPSSIKKNESTPSTLTTSESEKSPLVSTRASSAVPVLNQPAEIESVKKEFDYLSDQQLHDGRTFIHFEMQALNEFEVGHTFHISFIQDGQTYTGKVNSITEFEGIKRITGSFEGLPKGQINRFSMTISEDGNYVSANFSPGAESFTLEAKNGLGWINNLKNEEDFLHDSEKEMSPTE</sequence>
<feature type="region of interest" description="Disordered" evidence="1">
    <location>
        <begin position="32"/>
        <end position="70"/>
    </location>
</feature>
<proteinExistence type="predicted"/>
<accession>A0ABS5ZGV3</accession>
<evidence type="ECO:0000256" key="1">
    <source>
        <dbReference type="SAM" id="MobiDB-lite"/>
    </source>
</evidence>